<dbReference type="Proteomes" id="UP000051256">
    <property type="component" value="Unassembled WGS sequence"/>
</dbReference>
<sequence>MYLNSDMYTVNQLNTQMNNMISKKDYKQMKSVANNHDTYLFLRNLSSKDKVYDTSDFQGGSNENVYYVTVVNNKNLDVYMRKAGMASWEIKHVGKQSMS</sequence>
<accession>A0A0R2CS00</accession>
<dbReference type="EMBL" id="AYZR01000004">
    <property type="protein sequence ID" value="KRM94557.1"/>
    <property type="molecule type" value="Genomic_DNA"/>
</dbReference>
<name>A0A0R2CS00_9LACO</name>
<organism evidence="1 2">
    <name type="scientific">Lentilactobacillus senioris DSM 24302 = JCM 17472</name>
    <dbReference type="NCBI Taxonomy" id="1423802"/>
    <lineage>
        <taxon>Bacteria</taxon>
        <taxon>Bacillati</taxon>
        <taxon>Bacillota</taxon>
        <taxon>Bacilli</taxon>
        <taxon>Lactobacillales</taxon>
        <taxon>Lactobacillaceae</taxon>
        <taxon>Lentilactobacillus</taxon>
    </lineage>
</organism>
<evidence type="ECO:0000313" key="2">
    <source>
        <dbReference type="Proteomes" id="UP000051256"/>
    </source>
</evidence>
<comment type="caution">
    <text evidence="1">The sequence shown here is derived from an EMBL/GenBank/DDBJ whole genome shotgun (WGS) entry which is preliminary data.</text>
</comment>
<dbReference type="AlphaFoldDB" id="A0A0R2CS00"/>
<dbReference type="PATRIC" id="fig|1423802.4.peg.1536"/>
<keyword evidence="2" id="KW-1185">Reference proteome</keyword>
<gene>
    <name evidence="1" type="ORF">FC56_GL001516</name>
</gene>
<protein>
    <submittedName>
        <fullName evidence="1">Uncharacterized protein</fullName>
    </submittedName>
</protein>
<proteinExistence type="predicted"/>
<reference evidence="1 2" key="1">
    <citation type="journal article" date="2015" name="Genome Announc.">
        <title>Expanding the biotechnology potential of lactobacilli through comparative genomics of 213 strains and associated genera.</title>
        <authorList>
            <person name="Sun Z."/>
            <person name="Harris H.M."/>
            <person name="McCann A."/>
            <person name="Guo C."/>
            <person name="Argimon S."/>
            <person name="Zhang W."/>
            <person name="Yang X."/>
            <person name="Jeffery I.B."/>
            <person name="Cooney J.C."/>
            <person name="Kagawa T.F."/>
            <person name="Liu W."/>
            <person name="Song Y."/>
            <person name="Salvetti E."/>
            <person name="Wrobel A."/>
            <person name="Rasinkangas P."/>
            <person name="Parkhill J."/>
            <person name="Rea M.C."/>
            <person name="O'Sullivan O."/>
            <person name="Ritari J."/>
            <person name="Douillard F.P."/>
            <person name="Paul Ross R."/>
            <person name="Yang R."/>
            <person name="Briner A.E."/>
            <person name="Felis G.E."/>
            <person name="de Vos W.M."/>
            <person name="Barrangou R."/>
            <person name="Klaenhammer T.R."/>
            <person name="Caufield P.W."/>
            <person name="Cui Y."/>
            <person name="Zhang H."/>
            <person name="O'Toole P.W."/>
        </authorList>
    </citation>
    <scope>NUCLEOTIDE SEQUENCE [LARGE SCALE GENOMIC DNA]</scope>
    <source>
        <strain evidence="1 2">DSM 24302</strain>
    </source>
</reference>
<evidence type="ECO:0000313" key="1">
    <source>
        <dbReference type="EMBL" id="KRM94557.1"/>
    </source>
</evidence>